<feature type="region of interest" description="Disordered" evidence="2">
    <location>
        <begin position="336"/>
        <end position="459"/>
    </location>
</feature>
<name>A0A0N8JV11_SCLFO</name>
<dbReference type="GO" id="GO:0016020">
    <property type="term" value="C:membrane"/>
    <property type="evidence" value="ECO:0007669"/>
    <property type="project" value="TreeGrafter"/>
</dbReference>
<sequence>MHRNEFQHYVALYRKSLVNMSSPNSEASFFRAVQEAADRVYMAARLFVSLLDQRNESLKARVAELRTVADAADSFHKRTVAASVGGGVASVAGSVTTITGLILAPFTFGTSLIVTGVGIGVATAGGLTTASANITDTVHSKLDRKKVEKMIQGYQEDMQDIKECLEFVQEGMNVLQKWNFEEYTESLSRHALNQNVKHVIKEGGRAGKALVINTENLVSTVQVFSAAGGAARAAQAISVTTGVMSALFLALDIFFLAKNSHELRAGAKTKFAAKIREVCEELDEGLVELNQIKAELQKTMEGAELECDKDEEVEFLEYDAMEMAILEKELDQLENEVDQRAEKKQDRETFSKKNKEGKQGSEDVWETKNKKERGVRETNETEMQNEEMARVSVKSGATGMQEVADEKRKEAKEMCEKAGAGRPRTKAFLHVPDGAQEEESAYTEHQQPMDHFRKPITLH</sequence>
<dbReference type="AlphaFoldDB" id="A0A0N8JV11"/>
<dbReference type="GO" id="GO:0042157">
    <property type="term" value="P:lipoprotein metabolic process"/>
    <property type="evidence" value="ECO:0007669"/>
    <property type="project" value="InterPro"/>
</dbReference>
<dbReference type="GO" id="GO:0006869">
    <property type="term" value="P:lipid transport"/>
    <property type="evidence" value="ECO:0007669"/>
    <property type="project" value="InterPro"/>
</dbReference>
<dbReference type="PANTHER" id="PTHR14096">
    <property type="entry name" value="APOLIPOPROTEIN L"/>
    <property type="match status" value="1"/>
</dbReference>
<comment type="similarity">
    <text evidence="1">Belongs to the apolipoprotein L family.</text>
</comment>
<accession>A0A0N8JV11</accession>
<dbReference type="GO" id="GO:0008289">
    <property type="term" value="F:lipid binding"/>
    <property type="evidence" value="ECO:0007669"/>
    <property type="project" value="InterPro"/>
</dbReference>
<organism evidence="3 4">
    <name type="scientific">Scleropages formosus</name>
    <name type="common">Asian bonytongue</name>
    <name type="synonym">Osteoglossum formosum</name>
    <dbReference type="NCBI Taxonomy" id="113540"/>
    <lineage>
        <taxon>Eukaryota</taxon>
        <taxon>Metazoa</taxon>
        <taxon>Chordata</taxon>
        <taxon>Craniata</taxon>
        <taxon>Vertebrata</taxon>
        <taxon>Euteleostomi</taxon>
        <taxon>Actinopterygii</taxon>
        <taxon>Neopterygii</taxon>
        <taxon>Teleostei</taxon>
        <taxon>Osteoglossocephala</taxon>
        <taxon>Osteoglossomorpha</taxon>
        <taxon>Osteoglossiformes</taxon>
        <taxon>Osteoglossidae</taxon>
        <taxon>Scleropages</taxon>
    </lineage>
</organism>
<dbReference type="Proteomes" id="UP000034805">
    <property type="component" value="Unassembled WGS sequence"/>
</dbReference>
<reference evidence="3 4" key="1">
    <citation type="submission" date="2015-08" db="EMBL/GenBank/DDBJ databases">
        <title>The genome of the Asian arowana (Scleropages formosus).</title>
        <authorList>
            <person name="Tan M.H."/>
            <person name="Gan H.M."/>
            <person name="Croft L.J."/>
            <person name="Austin C.M."/>
        </authorList>
    </citation>
    <scope>NUCLEOTIDE SEQUENCE [LARGE SCALE GENOMIC DNA]</scope>
    <source>
        <strain evidence="3">Aro1</strain>
    </source>
</reference>
<evidence type="ECO:0008006" key="5">
    <source>
        <dbReference type="Google" id="ProtNLM"/>
    </source>
</evidence>
<dbReference type="InterPro" id="IPR008405">
    <property type="entry name" value="ApoL"/>
</dbReference>
<dbReference type="Pfam" id="PF05461">
    <property type="entry name" value="ApoL"/>
    <property type="match status" value="1"/>
</dbReference>
<dbReference type="PANTHER" id="PTHR14096:SF34">
    <property type="entry name" value="APOLIPOPROTEIN L3-LIKE-RELATED"/>
    <property type="match status" value="1"/>
</dbReference>
<dbReference type="GO" id="GO:0005576">
    <property type="term" value="C:extracellular region"/>
    <property type="evidence" value="ECO:0007669"/>
    <property type="project" value="InterPro"/>
</dbReference>
<feature type="compositionally biased region" description="Basic and acidic residues" evidence="2">
    <location>
        <begin position="404"/>
        <end position="416"/>
    </location>
</feature>
<protein>
    <recommendedName>
        <fullName evidence="5">Apolipoprotein L3-like</fullName>
    </recommendedName>
</protein>
<evidence type="ECO:0000256" key="1">
    <source>
        <dbReference type="ARBA" id="ARBA00010090"/>
    </source>
</evidence>
<evidence type="ECO:0000313" key="3">
    <source>
        <dbReference type="EMBL" id="KPP56841.1"/>
    </source>
</evidence>
<proteinExistence type="inferred from homology"/>
<comment type="caution">
    <text evidence="3">The sequence shown here is derived from an EMBL/GenBank/DDBJ whole genome shotgun (WGS) entry which is preliminary data.</text>
</comment>
<gene>
    <name evidence="3" type="ORF">Z043_125500</name>
</gene>
<evidence type="ECO:0000256" key="2">
    <source>
        <dbReference type="SAM" id="MobiDB-lite"/>
    </source>
</evidence>
<feature type="compositionally biased region" description="Basic and acidic residues" evidence="2">
    <location>
        <begin position="336"/>
        <end position="379"/>
    </location>
</feature>
<evidence type="ECO:0000313" key="4">
    <source>
        <dbReference type="Proteomes" id="UP000034805"/>
    </source>
</evidence>
<dbReference type="STRING" id="113540.ENSSFOP00015018837"/>
<dbReference type="EMBL" id="JARO02018720">
    <property type="protein sequence ID" value="KPP56841.1"/>
    <property type="molecule type" value="Genomic_DNA"/>
</dbReference>